<dbReference type="GO" id="GO:0061630">
    <property type="term" value="F:ubiquitin protein ligase activity"/>
    <property type="evidence" value="ECO:0007669"/>
    <property type="project" value="UniProtKB-EC"/>
</dbReference>
<dbReference type="AlphaFoldDB" id="A0A843V998"/>
<keyword evidence="6" id="KW-0833">Ubl conjugation pathway</keyword>
<evidence type="ECO:0000256" key="9">
    <source>
        <dbReference type="SAM" id="MobiDB-lite"/>
    </source>
</evidence>
<dbReference type="PANTHER" id="PTHR15710">
    <property type="entry name" value="E3 UBIQUITIN-PROTEIN LIGASE PRAJA"/>
    <property type="match status" value="1"/>
</dbReference>
<proteinExistence type="predicted"/>
<dbReference type="GO" id="GO:0005737">
    <property type="term" value="C:cytoplasm"/>
    <property type="evidence" value="ECO:0007669"/>
    <property type="project" value="TreeGrafter"/>
</dbReference>
<dbReference type="OrthoDB" id="8062037at2759"/>
<dbReference type="Gene3D" id="3.30.40.10">
    <property type="entry name" value="Zinc/RING finger domain, C3HC4 (zinc finger)"/>
    <property type="match status" value="1"/>
</dbReference>
<dbReference type="InterPro" id="IPR001841">
    <property type="entry name" value="Znf_RING"/>
</dbReference>
<dbReference type="Pfam" id="PF13639">
    <property type="entry name" value="zf-RING_2"/>
    <property type="match status" value="1"/>
</dbReference>
<comment type="caution">
    <text evidence="11">The sequence shown here is derived from an EMBL/GenBank/DDBJ whole genome shotgun (WGS) entry which is preliminary data.</text>
</comment>
<keyword evidence="3" id="KW-0808">Transferase</keyword>
<evidence type="ECO:0000256" key="1">
    <source>
        <dbReference type="ARBA" id="ARBA00000900"/>
    </source>
</evidence>
<feature type="region of interest" description="Disordered" evidence="9">
    <location>
        <begin position="111"/>
        <end position="138"/>
    </location>
</feature>
<comment type="catalytic activity">
    <reaction evidence="1">
        <text>S-ubiquitinyl-[E2 ubiquitin-conjugating enzyme]-L-cysteine + [acceptor protein]-L-lysine = [E2 ubiquitin-conjugating enzyme]-L-cysteine + N(6)-ubiquitinyl-[acceptor protein]-L-lysine.</text>
        <dbReference type="EC" id="2.3.2.27"/>
    </reaction>
</comment>
<evidence type="ECO:0000256" key="5">
    <source>
        <dbReference type="ARBA" id="ARBA00022771"/>
    </source>
</evidence>
<dbReference type="PROSITE" id="PS50089">
    <property type="entry name" value="ZF_RING_2"/>
    <property type="match status" value="1"/>
</dbReference>
<reference evidence="11" key="1">
    <citation type="submission" date="2017-07" db="EMBL/GenBank/DDBJ databases">
        <title>Taro Niue Genome Assembly and Annotation.</title>
        <authorList>
            <person name="Atibalentja N."/>
            <person name="Keating K."/>
            <person name="Fields C.J."/>
        </authorList>
    </citation>
    <scope>NUCLEOTIDE SEQUENCE</scope>
    <source>
        <strain evidence="11">Niue_2</strain>
        <tissue evidence="11">Leaf</tissue>
    </source>
</reference>
<keyword evidence="12" id="KW-1185">Reference proteome</keyword>
<dbReference type="SMART" id="SM00184">
    <property type="entry name" value="RING"/>
    <property type="match status" value="1"/>
</dbReference>
<evidence type="ECO:0000256" key="2">
    <source>
        <dbReference type="ARBA" id="ARBA00012483"/>
    </source>
</evidence>
<dbReference type="FunFam" id="3.30.40.10:FF:000022">
    <property type="entry name" value="E3 ubiquitin-protein ligase RING1-like"/>
    <property type="match status" value="1"/>
</dbReference>
<evidence type="ECO:0000256" key="8">
    <source>
        <dbReference type="PROSITE-ProRule" id="PRU00175"/>
    </source>
</evidence>
<dbReference type="InterPro" id="IPR039525">
    <property type="entry name" value="RNF126-like_zinc-ribbon"/>
</dbReference>
<dbReference type="InterPro" id="IPR013083">
    <property type="entry name" value="Znf_RING/FYVE/PHD"/>
</dbReference>
<protein>
    <recommendedName>
        <fullName evidence="2">RING-type E3 ubiquitin transferase</fullName>
        <ecNumber evidence="2">2.3.2.27</ecNumber>
    </recommendedName>
</protein>
<evidence type="ECO:0000256" key="3">
    <source>
        <dbReference type="ARBA" id="ARBA00022679"/>
    </source>
</evidence>
<feature type="region of interest" description="Disordered" evidence="9">
    <location>
        <begin position="242"/>
        <end position="263"/>
    </location>
</feature>
<evidence type="ECO:0000313" key="12">
    <source>
        <dbReference type="Proteomes" id="UP000652761"/>
    </source>
</evidence>
<dbReference type="PANTHER" id="PTHR15710:SF18">
    <property type="entry name" value="RING-TYPE E3 UBIQUITIN TRANSFERASE"/>
    <property type="match status" value="1"/>
</dbReference>
<evidence type="ECO:0000256" key="7">
    <source>
        <dbReference type="ARBA" id="ARBA00022833"/>
    </source>
</evidence>
<dbReference type="EMBL" id="NMUH01001215">
    <property type="protein sequence ID" value="MQL90154.1"/>
    <property type="molecule type" value="Genomic_DNA"/>
</dbReference>
<dbReference type="GO" id="GO:0016567">
    <property type="term" value="P:protein ubiquitination"/>
    <property type="evidence" value="ECO:0007669"/>
    <property type="project" value="TreeGrafter"/>
</dbReference>
<evidence type="ECO:0000259" key="10">
    <source>
        <dbReference type="PROSITE" id="PS50089"/>
    </source>
</evidence>
<keyword evidence="5 8" id="KW-0863">Zinc-finger</keyword>
<dbReference type="GO" id="GO:0008270">
    <property type="term" value="F:zinc ion binding"/>
    <property type="evidence" value="ECO:0007669"/>
    <property type="project" value="UniProtKB-KW"/>
</dbReference>
<feature type="compositionally biased region" description="Low complexity" evidence="9">
    <location>
        <begin position="116"/>
        <end position="126"/>
    </location>
</feature>
<accession>A0A843V998</accession>
<dbReference type="Pfam" id="PF14369">
    <property type="entry name" value="Zn_ribbon_19"/>
    <property type="match status" value="1"/>
</dbReference>
<sequence length="310" mass="34320">MSQRAPSSLRRRSRRVCRLFWCHQCLNTVRVIASPEFSVFCPRCYGHFLHELDFPRPRLPSDYMGLTLDPSPFPHFLDYLSAALGLSDSWVIFRQTGPQAGGATPDLPLGWREPARPAAASPSAAEVPRGNAIPPTVQPGDYFMGPRLSELIEGLTQNDRPGPPPAPASAIDAMPTVSIEEGHLAEEGSQCPVCKEDWRLGEDAREMPCKHVYHSDCIVPWLQSHNSCPVCRHSLLVGDTMEDDVSSQREEGEEVPGGAGGRPRRFRWNPFTLLWPFRSSSPNWGHNAAQRHAEMDDDGLDGNRGNASSC</sequence>
<dbReference type="Proteomes" id="UP000652761">
    <property type="component" value="Unassembled WGS sequence"/>
</dbReference>
<keyword evidence="4" id="KW-0479">Metal-binding</keyword>
<dbReference type="CDD" id="cd16667">
    <property type="entry name" value="RING-H2_RNF126-like"/>
    <property type="match status" value="1"/>
</dbReference>
<organism evidence="11 12">
    <name type="scientific">Colocasia esculenta</name>
    <name type="common">Wild taro</name>
    <name type="synonym">Arum esculentum</name>
    <dbReference type="NCBI Taxonomy" id="4460"/>
    <lineage>
        <taxon>Eukaryota</taxon>
        <taxon>Viridiplantae</taxon>
        <taxon>Streptophyta</taxon>
        <taxon>Embryophyta</taxon>
        <taxon>Tracheophyta</taxon>
        <taxon>Spermatophyta</taxon>
        <taxon>Magnoliopsida</taxon>
        <taxon>Liliopsida</taxon>
        <taxon>Araceae</taxon>
        <taxon>Aroideae</taxon>
        <taxon>Colocasieae</taxon>
        <taxon>Colocasia</taxon>
    </lineage>
</organism>
<evidence type="ECO:0000256" key="6">
    <source>
        <dbReference type="ARBA" id="ARBA00022786"/>
    </source>
</evidence>
<evidence type="ECO:0000256" key="4">
    <source>
        <dbReference type="ARBA" id="ARBA00022723"/>
    </source>
</evidence>
<dbReference type="SUPFAM" id="SSF57850">
    <property type="entry name" value="RING/U-box"/>
    <property type="match status" value="1"/>
</dbReference>
<dbReference type="EC" id="2.3.2.27" evidence="2"/>
<gene>
    <name evidence="11" type="ORF">Taro_022744</name>
</gene>
<evidence type="ECO:0000313" key="11">
    <source>
        <dbReference type="EMBL" id="MQL90154.1"/>
    </source>
</evidence>
<name>A0A843V998_COLES</name>
<keyword evidence="7" id="KW-0862">Zinc</keyword>
<feature type="domain" description="RING-type" evidence="10">
    <location>
        <begin position="191"/>
        <end position="232"/>
    </location>
</feature>